<reference evidence="4" key="2">
    <citation type="submission" date="2014-07" db="EMBL/GenBank/DDBJ databases">
        <authorList>
            <person name="Hull J."/>
        </authorList>
    </citation>
    <scope>NUCLEOTIDE SEQUENCE</scope>
</reference>
<evidence type="ECO:0000313" key="5">
    <source>
        <dbReference type="EMBL" id="JAG40350.1"/>
    </source>
</evidence>
<dbReference type="PANTHER" id="PTHR12243">
    <property type="entry name" value="MADF DOMAIN TRANSCRIPTION FACTOR"/>
    <property type="match status" value="1"/>
</dbReference>
<organism evidence="4">
    <name type="scientific">Lygus hesperus</name>
    <name type="common">Western plant bug</name>
    <dbReference type="NCBI Taxonomy" id="30085"/>
    <lineage>
        <taxon>Eukaryota</taxon>
        <taxon>Metazoa</taxon>
        <taxon>Ecdysozoa</taxon>
        <taxon>Arthropoda</taxon>
        <taxon>Hexapoda</taxon>
        <taxon>Insecta</taxon>
        <taxon>Pterygota</taxon>
        <taxon>Neoptera</taxon>
        <taxon>Paraneoptera</taxon>
        <taxon>Hemiptera</taxon>
        <taxon>Heteroptera</taxon>
        <taxon>Panheteroptera</taxon>
        <taxon>Cimicomorpha</taxon>
        <taxon>Miridae</taxon>
        <taxon>Mirini</taxon>
        <taxon>Lygus</taxon>
    </lineage>
</organism>
<protein>
    <submittedName>
        <fullName evidence="4">Transcription factor Adf-1</fullName>
    </submittedName>
</protein>
<evidence type="ECO:0000259" key="3">
    <source>
        <dbReference type="PROSITE" id="PS51031"/>
    </source>
</evidence>
<dbReference type="PROSITE" id="PS51031">
    <property type="entry name" value="BESS"/>
    <property type="match status" value="1"/>
</dbReference>
<name>A0A0A9XTB5_LYGHE</name>
<dbReference type="Pfam" id="PF10545">
    <property type="entry name" value="MADF_DNA_bdg"/>
    <property type="match status" value="1"/>
</dbReference>
<gene>
    <name evidence="4" type="primary">Adf1_25</name>
    <name evidence="5" type="synonym">Adf1_24</name>
    <name evidence="5" type="ORF">CM83_36901</name>
    <name evidence="4" type="ORF">CM83_36902</name>
</gene>
<dbReference type="InterPro" id="IPR039353">
    <property type="entry name" value="TF_Adf1"/>
</dbReference>
<comment type="subcellular location">
    <subcellularLocation>
        <location evidence="1">Nucleus</location>
    </subcellularLocation>
</comment>
<dbReference type="Pfam" id="PF02944">
    <property type="entry name" value="BESS"/>
    <property type="match status" value="1"/>
</dbReference>
<dbReference type="GO" id="GO:0003677">
    <property type="term" value="F:DNA binding"/>
    <property type="evidence" value="ECO:0007669"/>
    <property type="project" value="InterPro"/>
</dbReference>
<keyword evidence="1" id="KW-0539">Nucleus</keyword>
<evidence type="ECO:0000313" key="4">
    <source>
        <dbReference type="EMBL" id="JAG23977.1"/>
    </source>
</evidence>
<dbReference type="InterPro" id="IPR004210">
    <property type="entry name" value="BESS_motif"/>
</dbReference>
<dbReference type="SMART" id="SM00595">
    <property type="entry name" value="MADF"/>
    <property type="match status" value="1"/>
</dbReference>
<dbReference type="PANTHER" id="PTHR12243:SF67">
    <property type="entry name" value="COREPRESSOR OF PANGOLIN, ISOFORM A-RELATED"/>
    <property type="match status" value="1"/>
</dbReference>
<dbReference type="EMBL" id="GBHO01003254">
    <property type="protein sequence ID" value="JAG40350.1"/>
    <property type="molecule type" value="Transcribed_RNA"/>
</dbReference>
<dbReference type="GO" id="GO:0005634">
    <property type="term" value="C:nucleus"/>
    <property type="evidence" value="ECO:0007669"/>
    <property type="project" value="UniProtKB-SubCell"/>
</dbReference>
<sequence>MDIFNLIRAVRCREPIWNRQHPQYKDRECSLLLWTEVANETGVDVETARCKWRGLRDTFRVQLRKLNQSTKNGGSNPLTWEYFDEMVFVKDQIYIDINRRKYHIKDRIEEMKADSEGLLRKDDEDDSMEGCIDLSKNKSILQRVEYPIQSVIEQAIRFRMEQPTPNPELVPYSQLSTITANYSGPNNGGGYSTEEEIDFQMPANFCVAEVTEDTETRLEFDSDTNNTGSPRSEVEEQPLVDRLTSTPLLQKKLKALQDDNYCFLMSILPQMKNLPIKQKLFVRIKIQELLFNEIMKMENKD</sequence>
<accession>A0A0A9XTB5</accession>
<feature type="domain" description="MADF" evidence="2">
    <location>
        <begin position="5"/>
        <end position="94"/>
    </location>
</feature>
<dbReference type="AlphaFoldDB" id="A0A0A9XTB5"/>
<evidence type="ECO:0000259" key="2">
    <source>
        <dbReference type="PROSITE" id="PS51029"/>
    </source>
</evidence>
<dbReference type="InterPro" id="IPR006578">
    <property type="entry name" value="MADF-dom"/>
</dbReference>
<feature type="domain" description="BESS" evidence="3">
    <location>
        <begin position="257"/>
        <end position="296"/>
    </location>
</feature>
<proteinExistence type="predicted"/>
<dbReference type="PROSITE" id="PS51029">
    <property type="entry name" value="MADF"/>
    <property type="match status" value="1"/>
</dbReference>
<evidence type="ECO:0000256" key="1">
    <source>
        <dbReference type="PROSITE-ProRule" id="PRU00371"/>
    </source>
</evidence>
<dbReference type="EMBL" id="GBHO01019627">
    <property type="protein sequence ID" value="JAG23977.1"/>
    <property type="molecule type" value="Transcribed_RNA"/>
</dbReference>
<reference evidence="4" key="1">
    <citation type="journal article" date="2014" name="PLoS ONE">
        <title>Transcriptome-Based Identification of ABC Transporters in the Western Tarnished Plant Bug Lygus hesperus.</title>
        <authorList>
            <person name="Hull J.J."/>
            <person name="Chaney K."/>
            <person name="Geib S.M."/>
            <person name="Fabrick J.A."/>
            <person name="Brent C.S."/>
            <person name="Walsh D."/>
            <person name="Lavine L.C."/>
        </authorList>
    </citation>
    <scope>NUCLEOTIDE SEQUENCE</scope>
</reference>